<feature type="disulfide bond" evidence="4">
    <location>
        <begin position="45"/>
        <end position="79"/>
    </location>
</feature>
<dbReference type="Proteomes" id="UP000694851">
    <property type="component" value="Unplaced"/>
</dbReference>
<dbReference type="PANTHER" id="PTHR13723:SF173">
    <property type="entry name" value="ADAMTS-LIKE PROTEIN 5"/>
    <property type="match status" value="1"/>
</dbReference>
<reference evidence="10" key="1">
    <citation type="submission" date="2025-08" db="UniProtKB">
        <authorList>
            <consortium name="RefSeq"/>
        </authorList>
    </citation>
    <scope>IDENTIFICATION</scope>
    <source>
        <tissue evidence="10">Muscle</tissue>
    </source>
</reference>
<dbReference type="OrthoDB" id="5984913at2759"/>
<feature type="region of interest" description="Disordered" evidence="5">
    <location>
        <begin position="319"/>
        <end position="355"/>
    </location>
</feature>
<evidence type="ECO:0000259" key="8">
    <source>
        <dbReference type="Pfam" id="PF19236"/>
    </source>
</evidence>
<evidence type="ECO:0000256" key="2">
    <source>
        <dbReference type="ARBA" id="ARBA00022525"/>
    </source>
</evidence>
<keyword evidence="2" id="KW-0964">Secreted</keyword>
<dbReference type="GO" id="GO:0005576">
    <property type="term" value="C:extracellular region"/>
    <property type="evidence" value="ECO:0007669"/>
    <property type="project" value="UniProtKB-SubCell"/>
</dbReference>
<dbReference type="RefSeq" id="XP_019512931.1">
    <property type="nucleotide sequence ID" value="XM_019657386.1"/>
</dbReference>
<dbReference type="Pfam" id="PF19236">
    <property type="entry name" value="ADAMTS_CR_3"/>
    <property type="match status" value="1"/>
</dbReference>
<dbReference type="SUPFAM" id="SSF82895">
    <property type="entry name" value="TSP-1 type 1 repeat"/>
    <property type="match status" value="1"/>
</dbReference>
<dbReference type="SMART" id="SM00209">
    <property type="entry name" value="TSP1"/>
    <property type="match status" value="1"/>
</dbReference>
<dbReference type="GO" id="GO:0004222">
    <property type="term" value="F:metalloendopeptidase activity"/>
    <property type="evidence" value="ECO:0007669"/>
    <property type="project" value="TreeGrafter"/>
</dbReference>
<keyword evidence="6" id="KW-0732">Signal</keyword>
<protein>
    <submittedName>
        <fullName evidence="10">ADAMTS-like protein 5 isoform X1</fullName>
    </submittedName>
</protein>
<dbReference type="InterPro" id="IPR036383">
    <property type="entry name" value="TSP1_rpt_sf"/>
</dbReference>
<dbReference type="AlphaFoldDB" id="A0A8B7SHV8"/>
<dbReference type="GO" id="GO:0031012">
    <property type="term" value="C:extracellular matrix"/>
    <property type="evidence" value="ECO:0007669"/>
    <property type="project" value="TreeGrafter"/>
</dbReference>
<dbReference type="GO" id="GO:0006508">
    <property type="term" value="P:proteolysis"/>
    <property type="evidence" value="ECO:0007669"/>
    <property type="project" value="TreeGrafter"/>
</dbReference>
<dbReference type="InterPro" id="IPR050439">
    <property type="entry name" value="ADAMTS_ADAMTS-like"/>
</dbReference>
<sequence>MGKLRPGPHPLWNLLLLMWTLLSCSLGGSAQGPGEWTLWGSWSPCSSSCGRGLSVRSRRCIRFPREELCWGNTHEYRLCQLPDCPPGAMLFRDLQCALYNGYPVLGSQKTYQWVPFYGAPNQCDLNCLAVGHAFYHSFGRVLDGTPCSPRSQGLCVAGRCLSAGCDGLMGSDARKDHCGRCGGANDSCLSVQRVFRDAGAFAGYWNVTLIPEGARHIRASHRSRNHLALMMSDGSYLLNGNWEVSPPGTYEAAGTHVIYTRATGLEETLHAAGPTSQDLLLQVLLQEPNPGIEFEFWLPRERYGPFQEQTQALDWSLRQPQPRGVKPQPPETPAVPAAISPQTLTPSPDPCPPCPDTRGRAHRLLHYCSSDFVFQARVLGRLYQAQETRYETARPCHMPATYPSLTDPVCTRRLTHGRTRVHSKGCGKPWTVLHPTGVDVGKQALNPVTTVLIRDTQRRDREDGHVTTEMGVMWSQAQGAPSSWKRWEGPSPGASERSTALDLKLLAPECERLNPCCFKPPSLWYFVLAASGNTHSPCSLQSLTAVLIEGQF</sequence>
<evidence type="ECO:0000256" key="1">
    <source>
        <dbReference type="ARBA" id="ARBA00004613"/>
    </source>
</evidence>
<feature type="domain" description="ADAMTS/ADAMTS-like Spacer 1" evidence="7">
    <location>
        <begin position="197"/>
        <end position="299"/>
    </location>
</feature>
<feature type="disulfide bond" evidence="4">
    <location>
        <begin position="60"/>
        <end position="69"/>
    </location>
</feature>
<dbReference type="PROSITE" id="PS51257">
    <property type="entry name" value="PROKAR_LIPOPROTEIN"/>
    <property type="match status" value="1"/>
</dbReference>
<keyword evidence="9" id="KW-1185">Reference proteome</keyword>
<dbReference type="FunFam" id="2.60.120.830:FF:000001">
    <property type="entry name" value="A disintegrin and metalloproteinase with thrombospondin motifs 1"/>
    <property type="match status" value="1"/>
</dbReference>
<dbReference type="InterPro" id="IPR000884">
    <property type="entry name" value="TSP1_rpt"/>
</dbReference>
<name>A0A8B7SHV8_HIPAR</name>
<gene>
    <name evidence="10" type="primary">ADAMTSL5</name>
</gene>
<dbReference type="Gene3D" id="2.60.120.830">
    <property type="match status" value="1"/>
</dbReference>
<dbReference type="InterPro" id="IPR010294">
    <property type="entry name" value="ADAMTS_spacer1"/>
</dbReference>
<evidence type="ECO:0000256" key="4">
    <source>
        <dbReference type="PIRSR" id="PIRSR613273-3"/>
    </source>
</evidence>
<evidence type="ECO:0000256" key="6">
    <source>
        <dbReference type="SAM" id="SignalP"/>
    </source>
</evidence>
<dbReference type="PROSITE" id="PS50092">
    <property type="entry name" value="TSP1"/>
    <property type="match status" value="1"/>
</dbReference>
<dbReference type="InterPro" id="IPR008993">
    <property type="entry name" value="TIMP-like_OB-fold"/>
</dbReference>
<proteinExistence type="predicted"/>
<evidence type="ECO:0000313" key="9">
    <source>
        <dbReference type="Proteomes" id="UP000694851"/>
    </source>
</evidence>
<dbReference type="GeneID" id="109390636"/>
<dbReference type="InterPro" id="IPR013273">
    <property type="entry name" value="ADAMTS/ADAMTS-like"/>
</dbReference>
<evidence type="ECO:0000259" key="7">
    <source>
        <dbReference type="Pfam" id="PF05986"/>
    </source>
</evidence>
<feature type="domain" description="ADAMTS/ADAMTS-like cysteine-rich" evidence="8">
    <location>
        <begin position="91"/>
        <end position="188"/>
    </location>
</feature>
<dbReference type="KEGG" id="hai:109390636"/>
<feature type="signal peptide" evidence="6">
    <location>
        <begin position="1"/>
        <end position="30"/>
    </location>
</feature>
<feature type="disulfide bond" evidence="4">
    <location>
        <begin position="49"/>
        <end position="84"/>
    </location>
</feature>
<evidence type="ECO:0000313" key="10">
    <source>
        <dbReference type="RefSeq" id="XP_019512931.1"/>
    </source>
</evidence>
<dbReference type="PRINTS" id="PR01857">
    <property type="entry name" value="ADAMTSFAMILY"/>
</dbReference>
<dbReference type="InterPro" id="IPR045371">
    <property type="entry name" value="ADAMTS_CR_3"/>
</dbReference>
<keyword evidence="3 4" id="KW-1015">Disulfide bond</keyword>
<dbReference type="Gene3D" id="2.20.100.10">
    <property type="entry name" value="Thrombospondin type-1 (TSP1) repeat"/>
    <property type="match status" value="1"/>
</dbReference>
<dbReference type="Pfam" id="PF00090">
    <property type="entry name" value="TSP_1"/>
    <property type="match status" value="1"/>
</dbReference>
<dbReference type="CTD" id="339366"/>
<dbReference type="GO" id="GO:0030198">
    <property type="term" value="P:extracellular matrix organization"/>
    <property type="evidence" value="ECO:0007669"/>
    <property type="project" value="InterPro"/>
</dbReference>
<dbReference type="SUPFAM" id="SSF50242">
    <property type="entry name" value="TIMP-like"/>
    <property type="match status" value="1"/>
</dbReference>
<evidence type="ECO:0000256" key="3">
    <source>
        <dbReference type="ARBA" id="ARBA00023157"/>
    </source>
</evidence>
<comment type="subcellular location">
    <subcellularLocation>
        <location evidence="1">Secreted</location>
    </subcellularLocation>
</comment>
<evidence type="ECO:0000256" key="5">
    <source>
        <dbReference type="SAM" id="MobiDB-lite"/>
    </source>
</evidence>
<accession>A0A8B7SHV8</accession>
<dbReference type="PANTHER" id="PTHR13723">
    <property type="entry name" value="ADAMTS A DISINTEGRIN AND METALLOPROTEASE WITH THROMBOSPONDIN MOTIFS PROTEASE"/>
    <property type="match status" value="1"/>
</dbReference>
<dbReference type="Pfam" id="PF05986">
    <property type="entry name" value="ADAMTS_spacer1"/>
    <property type="match status" value="1"/>
</dbReference>
<feature type="chain" id="PRO_5034554933" evidence="6">
    <location>
        <begin position="31"/>
        <end position="552"/>
    </location>
</feature>
<organism evidence="9 10">
    <name type="scientific">Hipposideros armiger</name>
    <name type="common">Great Himalayan leaf-nosed bat</name>
    <dbReference type="NCBI Taxonomy" id="186990"/>
    <lineage>
        <taxon>Eukaryota</taxon>
        <taxon>Metazoa</taxon>
        <taxon>Chordata</taxon>
        <taxon>Craniata</taxon>
        <taxon>Vertebrata</taxon>
        <taxon>Euteleostomi</taxon>
        <taxon>Mammalia</taxon>
        <taxon>Eutheria</taxon>
        <taxon>Laurasiatheria</taxon>
        <taxon>Chiroptera</taxon>
        <taxon>Yinpterochiroptera</taxon>
        <taxon>Rhinolophoidea</taxon>
        <taxon>Hipposideridae</taxon>
        <taxon>Hipposideros</taxon>
    </lineage>
</organism>